<evidence type="ECO:0000256" key="5">
    <source>
        <dbReference type="ARBA" id="ARBA00023157"/>
    </source>
</evidence>
<feature type="compositionally biased region" description="Basic and acidic residues" evidence="8">
    <location>
        <begin position="635"/>
        <end position="656"/>
    </location>
</feature>
<protein>
    <submittedName>
        <fullName evidence="11">Antigen WC1.1</fullName>
    </submittedName>
</protein>
<dbReference type="SUPFAM" id="SSF56487">
    <property type="entry name" value="SRCR-like"/>
    <property type="match status" value="4"/>
</dbReference>
<feature type="transmembrane region" description="Helical" evidence="9">
    <location>
        <begin position="484"/>
        <end position="511"/>
    </location>
</feature>
<keyword evidence="2" id="KW-0964">Secreted</keyword>
<dbReference type="GO" id="GO:0031638">
    <property type="term" value="P:zymogen activation"/>
    <property type="evidence" value="ECO:0007669"/>
    <property type="project" value="TreeGrafter"/>
</dbReference>
<feature type="region of interest" description="Disordered" evidence="8">
    <location>
        <begin position="550"/>
        <end position="674"/>
    </location>
</feature>
<evidence type="ECO:0000256" key="9">
    <source>
        <dbReference type="SAM" id="Phobius"/>
    </source>
</evidence>
<keyword evidence="3" id="KW-0732">Signal</keyword>
<accession>A0A5N4C656</accession>
<dbReference type="SMART" id="SM00202">
    <property type="entry name" value="SR"/>
    <property type="match status" value="2"/>
</dbReference>
<organism evidence="11 12">
    <name type="scientific">Camelus dromedarius</name>
    <name type="common">Dromedary</name>
    <name type="synonym">Arabian camel</name>
    <dbReference type="NCBI Taxonomy" id="9838"/>
    <lineage>
        <taxon>Eukaryota</taxon>
        <taxon>Metazoa</taxon>
        <taxon>Chordata</taxon>
        <taxon>Craniata</taxon>
        <taxon>Vertebrata</taxon>
        <taxon>Euteleostomi</taxon>
        <taxon>Mammalia</taxon>
        <taxon>Eutheria</taxon>
        <taxon>Laurasiatheria</taxon>
        <taxon>Artiodactyla</taxon>
        <taxon>Tylopoda</taxon>
        <taxon>Camelidae</taxon>
        <taxon>Camelus</taxon>
    </lineage>
</organism>
<dbReference type="AlphaFoldDB" id="A0A5N4C656"/>
<dbReference type="PANTHER" id="PTHR48071">
    <property type="entry name" value="SRCR DOMAIN-CONTAINING PROTEIN"/>
    <property type="match status" value="1"/>
</dbReference>
<dbReference type="PRINTS" id="PR00258">
    <property type="entry name" value="SPERACTRCPTR"/>
</dbReference>
<dbReference type="GO" id="GO:0004252">
    <property type="term" value="F:serine-type endopeptidase activity"/>
    <property type="evidence" value="ECO:0007669"/>
    <property type="project" value="TreeGrafter"/>
</dbReference>
<dbReference type="PANTHER" id="PTHR48071:SF15">
    <property type="entry name" value="SRCR DOMAIN-CONTAINING PROTEIN"/>
    <property type="match status" value="1"/>
</dbReference>
<keyword evidence="9" id="KW-1133">Transmembrane helix</keyword>
<feature type="region of interest" description="Disordered" evidence="8">
    <location>
        <begin position="171"/>
        <end position="193"/>
    </location>
</feature>
<feature type="compositionally biased region" description="Low complexity" evidence="8">
    <location>
        <begin position="176"/>
        <end position="189"/>
    </location>
</feature>
<comment type="subcellular location">
    <subcellularLocation>
        <location evidence="1">Secreted</location>
    </subcellularLocation>
</comment>
<evidence type="ECO:0000313" key="11">
    <source>
        <dbReference type="EMBL" id="KAB1254388.1"/>
    </source>
</evidence>
<evidence type="ECO:0000259" key="10">
    <source>
        <dbReference type="PROSITE" id="PS50287"/>
    </source>
</evidence>
<feature type="domain" description="SRCR" evidence="10">
    <location>
        <begin position="302"/>
        <end position="327"/>
    </location>
</feature>
<dbReference type="InterPro" id="IPR001190">
    <property type="entry name" value="SRCR"/>
</dbReference>
<evidence type="ECO:0000313" key="12">
    <source>
        <dbReference type="Proteomes" id="UP000299084"/>
    </source>
</evidence>
<sequence length="674" mass="73901">MKPPIASEMVKGVFCSWDCALDDSGVRMFLNGHLSLQGLCFLLLSIVVGGQALEVRLKGGRHRCEGRVEMKHQGTWGMVYFEYWFLDAAEIVCGHLKCGHAVDAPRGVYFGPTVGPIWTFSLQCNNTEAGVTFNLNDCTAAEVKNYDHIMSHDQDIGAVCSGNQTQVLPQCHDSVSEPGGSAASEGSPANCSDSRRLRLADGGGRCAGRVEILHQGSWGTICDDGWDLTDAHVVCRQLGCGQAVDASPLARFGAGSGPIWLDELNCTGKEPHVWRCPSRGWGRHDCRHKEDAGVVCSEFLALRMVSEDQECAGWLEVFYNGTWGSVCRSRMDEITLSIEEKPELSNCGPLPDKEKLRLREEAPSAQGAWRFGHSGSWGTVCDDSWSLAEAEVVRGQLCPPLQQVRCHGPWAGRTFRFLGPVLWSLPESASSGEDDPEEPLAGGEEAGHFPWKTPSPWFTVPEVSCERTTCPPLQQVRTRPRSNLIPGIFSLPGILCLILGTLLFLVLVILVTQLLRWRAERRALSTVKGAVHEAVYEEIDQLVTPKEDLLRSSDDSMSQLPYYAGDAEEDSDHKSTPEPLDQRTEAPSEGYDDAEEVPLPEAPPASRMREVEVPPEEETGMRPSQTDSSLNFPREAADPGKGEESPWLDQWEKGDPGYDDVELSVPGTPSVAFP</sequence>
<keyword evidence="9" id="KW-0472">Membrane</keyword>
<feature type="disulfide bond" evidence="7">
    <location>
        <begin position="222"/>
        <end position="286"/>
    </location>
</feature>
<comment type="caution">
    <text evidence="7">Lacks conserved residue(s) required for the propagation of feature annotation.</text>
</comment>
<dbReference type="PROSITE" id="PS00420">
    <property type="entry name" value="SRCR_1"/>
    <property type="match status" value="1"/>
</dbReference>
<feature type="region of interest" description="Disordered" evidence="8">
    <location>
        <begin position="428"/>
        <end position="451"/>
    </location>
</feature>
<feature type="disulfide bond" evidence="7">
    <location>
        <begin position="266"/>
        <end position="276"/>
    </location>
</feature>
<feature type="disulfide bond" evidence="7">
    <location>
        <begin position="235"/>
        <end position="296"/>
    </location>
</feature>
<evidence type="ECO:0000256" key="1">
    <source>
        <dbReference type="ARBA" id="ARBA00004613"/>
    </source>
</evidence>
<dbReference type="FunFam" id="3.10.250.10:FF:000009">
    <property type="entry name" value="WC1"/>
    <property type="match status" value="2"/>
</dbReference>
<evidence type="ECO:0000256" key="8">
    <source>
        <dbReference type="SAM" id="MobiDB-lite"/>
    </source>
</evidence>
<keyword evidence="4" id="KW-0677">Repeat</keyword>
<dbReference type="Proteomes" id="UP000299084">
    <property type="component" value="Unassembled WGS sequence"/>
</dbReference>
<evidence type="ECO:0000256" key="3">
    <source>
        <dbReference type="ARBA" id="ARBA00022729"/>
    </source>
</evidence>
<proteinExistence type="predicted"/>
<evidence type="ECO:0000256" key="2">
    <source>
        <dbReference type="ARBA" id="ARBA00022525"/>
    </source>
</evidence>
<dbReference type="EMBL" id="JWIN03000034">
    <property type="protein sequence ID" value="KAB1254388.1"/>
    <property type="molecule type" value="Genomic_DNA"/>
</dbReference>
<feature type="domain" description="SRCR" evidence="10">
    <location>
        <begin position="55"/>
        <end position="161"/>
    </location>
</feature>
<feature type="domain" description="SRCR" evidence="10">
    <location>
        <begin position="197"/>
        <end position="297"/>
    </location>
</feature>
<gene>
    <name evidence="11" type="ORF">Cadr_000029331</name>
</gene>
<keyword evidence="12" id="KW-1185">Reference proteome</keyword>
<dbReference type="InterPro" id="IPR036772">
    <property type="entry name" value="SRCR-like_dom_sf"/>
</dbReference>
<dbReference type="Gene3D" id="3.10.250.10">
    <property type="entry name" value="SRCR-like domain"/>
    <property type="match status" value="4"/>
</dbReference>
<keyword evidence="5 7" id="KW-1015">Disulfide bond</keyword>
<feature type="compositionally biased region" description="Basic and acidic residues" evidence="8">
    <location>
        <begin position="571"/>
        <end position="586"/>
    </location>
</feature>
<dbReference type="GO" id="GO:0005886">
    <property type="term" value="C:plasma membrane"/>
    <property type="evidence" value="ECO:0007669"/>
    <property type="project" value="TreeGrafter"/>
</dbReference>
<keyword evidence="9" id="KW-0812">Transmembrane</keyword>
<feature type="domain" description="SRCR" evidence="10">
    <location>
        <begin position="356"/>
        <end position="397"/>
    </location>
</feature>
<dbReference type="Pfam" id="PF00530">
    <property type="entry name" value="SRCR"/>
    <property type="match status" value="2"/>
</dbReference>
<evidence type="ECO:0000256" key="4">
    <source>
        <dbReference type="ARBA" id="ARBA00022737"/>
    </source>
</evidence>
<keyword evidence="6" id="KW-0325">Glycoprotein</keyword>
<reference evidence="11 12" key="1">
    <citation type="journal article" date="2019" name="Mol. Ecol. Resour.">
        <title>Improving Illumina assemblies with Hi-C and long reads: an example with the North African dromedary.</title>
        <authorList>
            <person name="Elbers J.P."/>
            <person name="Rogers M.F."/>
            <person name="Perelman P.L."/>
            <person name="Proskuryakova A.A."/>
            <person name="Serdyukova N.A."/>
            <person name="Johnson W.E."/>
            <person name="Horin P."/>
            <person name="Corander J."/>
            <person name="Murphy D."/>
            <person name="Burger P.A."/>
        </authorList>
    </citation>
    <scope>NUCLEOTIDE SEQUENCE [LARGE SCALE GENOMIC DNA]</scope>
    <source>
        <strain evidence="11">Drom800</strain>
        <tissue evidence="11">Blood</tissue>
    </source>
</reference>
<name>A0A5N4C656_CAMDR</name>
<comment type="caution">
    <text evidence="11">The sequence shown here is derived from an EMBL/GenBank/DDBJ whole genome shotgun (WGS) entry which is preliminary data.</text>
</comment>
<dbReference type="PROSITE" id="PS50287">
    <property type="entry name" value="SRCR_2"/>
    <property type="match status" value="4"/>
</dbReference>
<feature type="compositionally biased region" description="Polar residues" evidence="8">
    <location>
        <begin position="622"/>
        <end position="631"/>
    </location>
</feature>
<evidence type="ECO:0000256" key="6">
    <source>
        <dbReference type="ARBA" id="ARBA00023180"/>
    </source>
</evidence>
<evidence type="ECO:0000256" key="7">
    <source>
        <dbReference type="PROSITE-ProRule" id="PRU00196"/>
    </source>
</evidence>